<dbReference type="EMBL" id="ASHM01080693">
    <property type="protein sequence ID" value="PNX59437.1"/>
    <property type="molecule type" value="Genomic_DNA"/>
</dbReference>
<sequence length="154" mass="17350">GESTSKEDESLILTDLNLGPEVEAETRSDTVEIEIVPENVEIDPKNVETRCDNVETEIDSEKDENVGVDVRYEKNLVYTRKKNTIPESTHIHESDPTLHEVTFLDPSKSSDSVSEFSGVQALSDKKWKQAMDLEMEALDKNNTWELVSLPNGNQ</sequence>
<comment type="caution">
    <text evidence="1">The sequence shown here is derived from an EMBL/GenBank/DDBJ whole genome shotgun (WGS) entry which is preliminary data.</text>
</comment>
<protein>
    <submittedName>
        <fullName evidence="1">Uncharacterized protein</fullName>
    </submittedName>
</protein>
<gene>
    <name evidence="1" type="ORF">L195_g051417</name>
</gene>
<proteinExistence type="predicted"/>
<organism evidence="1 2">
    <name type="scientific">Trifolium pratense</name>
    <name type="common">Red clover</name>
    <dbReference type="NCBI Taxonomy" id="57577"/>
    <lineage>
        <taxon>Eukaryota</taxon>
        <taxon>Viridiplantae</taxon>
        <taxon>Streptophyta</taxon>
        <taxon>Embryophyta</taxon>
        <taxon>Tracheophyta</taxon>
        <taxon>Spermatophyta</taxon>
        <taxon>Magnoliopsida</taxon>
        <taxon>eudicotyledons</taxon>
        <taxon>Gunneridae</taxon>
        <taxon>Pentapetalae</taxon>
        <taxon>rosids</taxon>
        <taxon>fabids</taxon>
        <taxon>Fabales</taxon>
        <taxon>Fabaceae</taxon>
        <taxon>Papilionoideae</taxon>
        <taxon>50 kb inversion clade</taxon>
        <taxon>NPAAA clade</taxon>
        <taxon>Hologalegina</taxon>
        <taxon>IRL clade</taxon>
        <taxon>Trifolieae</taxon>
        <taxon>Trifolium</taxon>
    </lineage>
</organism>
<reference evidence="1 2" key="1">
    <citation type="journal article" date="2014" name="Am. J. Bot.">
        <title>Genome assembly and annotation for red clover (Trifolium pratense; Fabaceae).</title>
        <authorList>
            <person name="Istvanek J."/>
            <person name="Jaros M."/>
            <person name="Krenek A."/>
            <person name="Repkova J."/>
        </authorList>
    </citation>
    <scope>NUCLEOTIDE SEQUENCE [LARGE SCALE GENOMIC DNA]</scope>
    <source>
        <strain evidence="2">cv. Tatra</strain>
        <tissue evidence="1">Young leaves</tissue>
    </source>
</reference>
<dbReference type="Proteomes" id="UP000236291">
    <property type="component" value="Unassembled WGS sequence"/>
</dbReference>
<feature type="non-terminal residue" evidence="1">
    <location>
        <position position="1"/>
    </location>
</feature>
<reference evidence="1 2" key="2">
    <citation type="journal article" date="2017" name="Front. Plant Sci.">
        <title>Gene Classification and Mining of Molecular Markers Useful in Red Clover (Trifolium pratense) Breeding.</title>
        <authorList>
            <person name="Istvanek J."/>
            <person name="Dluhosova J."/>
            <person name="Dluhos P."/>
            <person name="Patkova L."/>
            <person name="Nedelnik J."/>
            <person name="Repkova J."/>
        </authorList>
    </citation>
    <scope>NUCLEOTIDE SEQUENCE [LARGE SCALE GENOMIC DNA]</scope>
    <source>
        <strain evidence="2">cv. Tatra</strain>
        <tissue evidence="1">Young leaves</tissue>
    </source>
</reference>
<dbReference type="AlphaFoldDB" id="A0A2K3JZG3"/>
<name>A0A2K3JZG3_TRIPR</name>
<accession>A0A2K3JZG3</accession>
<evidence type="ECO:0000313" key="2">
    <source>
        <dbReference type="Proteomes" id="UP000236291"/>
    </source>
</evidence>
<evidence type="ECO:0000313" key="1">
    <source>
        <dbReference type="EMBL" id="PNX59437.1"/>
    </source>
</evidence>